<dbReference type="AlphaFoldDB" id="A0A239DT62"/>
<protein>
    <submittedName>
        <fullName evidence="1">Uncharacterized protein</fullName>
    </submittedName>
</protein>
<reference evidence="2" key="1">
    <citation type="submission" date="2017-06" db="EMBL/GenBank/DDBJ databases">
        <authorList>
            <person name="Varghese N."/>
            <person name="Submissions S."/>
        </authorList>
    </citation>
    <scope>NUCLEOTIDE SEQUENCE [LARGE SCALE GENOMIC DNA]</scope>
    <source>
        <strain evidence="2">5C</strain>
    </source>
</reference>
<accession>A0A239DT62</accession>
<evidence type="ECO:0000313" key="2">
    <source>
        <dbReference type="Proteomes" id="UP000198480"/>
    </source>
</evidence>
<dbReference type="Proteomes" id="UP000198480">
    <property type="component" value="Unassembled WGS sequence"/>
</dbReference>
<evidence type="ECO:0000313" key="1">
    <source>
        <dbReference type="EMBL" id="SNS35696.1"/>
    </source>
</evidence>
<name>A0A239DT62_9BACT</name>
<organism evidence="1 2">
    <name type="scientific">Belliella buryatensis</name>
    <dbReference type="NCBI Taxonomy" id="1500549"/>
    <lineage>
        <taxon>Bacteria</taxon>
        <taxon>Pseudomonadati</taxon>
        <taxon>Bacteroidota</taxon>
        <taxon>Cytophagia</taxon>
        <taxon>Cytophagales</taxon>
        <taxon>Cyclobacteriaceae</taxon>
        <taxon>Belliella</taxon>
    </lineage>
</organism>
<dbReference type="EMBL" id="FZOK01000008">
    <property type="protein sequence ID" value="SNS35696.1"/>
    <property type="molecule type" value="Genomic_DNA"/>
</dbReference>
<gene>
    <name evidence="1" type="ORF">SAMN06295967_10822</name>
</gene>
<proteinExistence type="predicted"/>
<keyword evidence="2" id="KW-1185">Reference proteome</keyword>
<sequence>MITVYAHANRIVTKVRDNCLGIPALFSRAMINSSKNLDLKPQKSPYEGIL</sequence>